<sequence>MTHNLTPAPLHAERLVPRRSVTAAAAWTVPVVAVAVATPSAAASSTDVGSFALRGTCGTLGILGPGFALQAGPTASLPVGTTVIITGSGVASIGVFSVSGGSADVLVLSGTSRQITLTADLPAGATITFRTTLSISVAFRLNAVASLPTGYVGTGAKTAGFVSSTLILCSAN</sequence>
<gene>
    <name evidence="1" type="ORF">NB037_06900</name>
</gene>
<keyword evidence="2" id="KW-1185">Reference proteome</keyword>
<reference evidence="1" key="1">
    <citation type="submission" date="2022-06" db="EMBL/GenBank/DDBJ databases">
        <title>Whole genome shotgun sequencing (WGS) of Rathayibacter sp. ZW T2_19, isolated from stored onions (Allium cepa).</title>
        <authorList>
            <person name="Stoll D.A."/>
            <person name="Huch M."/>
        </authorList>
    </citation>
    <scope>NUCLEOTIDE SEQUENCE</scope>
    <source>
        <strain evidence="1">ZW T2_19</strain>
    </source>
</reference>
<evidence type="ECO:0000313" key="1">
    <source>
        <dbReference type="EMBL" id="MCM6762143.1"/>
    </source>
</evidence>
<evidence type="ECO:0000313" key="2">
    <source>
        <dbReference type="Proteomes" id="UP001155240"/>
    </source>
</evidence>
<dbReference type="RefSeq" id="WP_251944552.1">
    <property type="nucleotide sequence ID" value="NZ_JAMRYM010000019.1"/>
</dbReference>
<protein>
    <submittedName>
        <fullName evidence="1">Uncharacterized protein</fullName>
    </submittedName>
</protein>
<dbReference type="AlphaFoldDB" id="A0A9X2DX36"/>
<comment type="caution">
    <text evidence="1">The sequence shown here is derived from an EMBL/GenBank/DDBJ whole genome shotgun (WGS) entry which is preliminary data.</text>
</comment>
<dbReference type="Proteomes" id="UP001155240">
    <property type="component" value="Unassembled WGS sequence"/>
</dbReference>
<dbReference type="EMBL" id="JAMRYM010000019">
    <property type="protein sequence ID" value="MCM6762143.1"/>
    <property type="molecule type" value="Genomic_DNA"/>
</dbReference>
<proteinExistence type="predicted"/>
<organism evidence="1 2">
    <name type="scientific">Rathayibacter rubneri</name>
    <dbReference type="NCBI Taxonomy" id="2950106"/>
    <lineage>
        <taxon>Bacteria</taxon>
        <taxon>Bacillati</taxon>
        <taxon>Actinomycetota</taxon>
        <taxon>Actinomycetes</taxon>
        <taxon>Micrococcales</taxon>
        <taxon>Microbacteriaceae</taxon>
        <taxon>Rathayibacter</taxon>
    </lineage>
</organism>
<accession>A0A9X2DX36</accession>
<name>A0A9X2DX36_9MICO</name>